<dbReference type="InterPro" id="IPR058240">
    <property type="entry name" value="rSAM_sf"/>
</dbReference>
<dbReference type="PANTHER" id="PTHR42731:SF5">
    <property type="entry name" value="RADICAL SAM DOMAIN PROTEIN"/>
    <property type="match status" value="1"/>
</dbReference>
<feature type="domain" description="Radical SAM core" evidence="1">
    <location>
        <begin position="221"/>
        <end position="442"/>
    </location>
</feature>
<dbReference type="InterPro" id="IPR006638">
    <property type="entry name" value="Elp3/MiaA/NifB-like_rSAM"/>
</dbReference>
<dbReference type="InterPro" id="IPR007197">
    <property type="entry name" value="rSAM"/>
</dbReference>
<dbReference type="SUPFAM" id="SSF102114">
    <property type="entry name" value="Radical SAM enzymes"/>
    <property type="match status" value="1"/>
</dbReference>
<dbReference type="PANTHER" id="PTHR42731">
    <property type="entry name" value="SLL1084 PROTEIN"/>
    <property type="match status" value="1"/>
</dbReference>
<reference evidence="2 3" key="1">
    <citation type="submission" date="2021-03" db="EMBL/GenBank/DDBJ databases">
        <title>Thermosipho ferrireducens sp.nov., an anaerobic thermophilic iron-reducing bacterium isolated from a deep-sea hydrothermal sulfide deposits.</title>
        <authorList>
            <person name="Zeng X."/>
            <person name="Chen Y."/>
            <person name="Shao Z."/>
        </authorList>
    </citation>
    <scope>NUCLEOTIDE SEQUENCE [LARGE SCALE GENOMIC DNA]</scope>
    <source>
        <strain evidence="2 3">JL129W03</strain>
    </source>
</reference>
<dbReference type="Pfam" id="PF04055">
    <property type="entry name" value="Radical_SAM"/>
    <property type="match status" value="1"/>
</dbReference>
<evidence type="ECO:0000259" key="1">
    <source>
        <dbReference type="PROSITE" id="PS51918"/>
    </source>
</evidence>
<dbReference type="SFLD" id="SFLDG01082">
    <property type="entry name" value="B12-binding_domain_containing"/>
    <property type="match status" value="1"/>
</dbReference>
<dbReference type="EMBL" id="CP071446">
    <property type="protein sequence ID" value="QTA38831.1"/>
    <property type="molecule type" value="Genomic_DNA"/>
</dbReference>
<gene>
    <name evidence="2" type="ORF">JYK00_04815</name>
</gene>
<dbReference type="SFLD" id="SFLDS00029">
    <property type="entry name" value="Radical_SAM"/>
    <property type="match status" value="1"/>
</dbReference>
<dbReference type="Pfam" id="PF19864">
    <property type="entry name" value="Radical_SAM_N2"/>
    <property type="match status" value="1"/>
</dbReference>
<accession>A0ABX7S8C0</accession>
<evidence type="ECO:0000313" key="3">
    <source>
        <dbReference type="Proteomes" id="UP000671862"/>
    </source>
</evidence>
<name>A0ABX7S8C0_9BACT</name>
<dbReference type="InterPro" id="IPR045784">
    <property type="entry name" value="Radical_SAM_N2"/>
</dbReference>
<dbReference type="SMART" id="SM00729">
    <property type="entry name" value="Elp3"/>
    <property type="match status" value="1"/>
</dbReference>
<protein>
    <submittedName>
        <fullName evidence="2">Radical SAM protein</fullName>
    </submittedName>
</protein>
<dbReference type="CDD" id="cd01335">
    <property type="entry name" value="Radical_SAM"/>
    <property type="match status" value="1"/>
</dbReference>
<dbReference type="RefSeq" id="WP_207567548.1">
    <property type="nucleotide sequence ID" value="NZ_CP071446.1"/>
</dbReference>
<keyword evidence="3" id="KW-1185">Reference proteome</keyword>
<proteinExistence type="predicted"/>
<evidence type="ECO:0000313" key="2">
    <source>
        <dbReference type="EMBL" id="QTA38831.1"/>
    </source>
</evidence>
<dbReference type="InterPro" id="IPR023404">
    <property type="entry name" value="rSAM_horseshoe"/>
</dbReference>
<dbReference type="PROSITE" id="PS51918">
    <property type="entry name" value="RADICAL_SAM"/>
    <property type="match status" value="1"/>
</dbReference>
<dbReference type="Gene3D" id="3.80.30.20">
    <property type="entry name" value="tm_1862 like domain"/>
    <property type="match status" value="1"/>
</dbReference>
<sequence>MRRPRRSEDFKEFSYVQKFSSSEIRFLKFSGNREVALIFPSTYRVAASSLAWSWVQQLLVQNDVAVERFFYEKWFKKFYSIETQTPLDEFRILMFSFQFELDFFNIIDTLLKLGIPPLWYNRNENHPTIIIGGPVTLFNPDIVKPIADIIYVGDLENNVSQFSEGIKILLRNKKEGIKHLSKFPYILSHVNEKNTLQPKKEILNFDIQKKVPISHFITPYSEFPNKVLIEIGRGCIRRCAFCVTGYTKKPVKFVKPEFLEELIKKYKYPIGIISATITDYPWIDKLLNILEKYKVTFSVSSMRADKVNIKLLELLKKGGQNSFTIAPEGISEKLRQVMLKDLQESEILNALELGRQIGFKNVKAYYIIGLQEETPEDFLELKSFIKKVKKLGYKKITLSVNPLIPKKCTPFSERKLIDRKSYTRKIKWLKENLKAVKIISESYKSAELQYTLNNFNEKEAENFVENYIRTK</sequence>
<dbReference type="Proteomes" id="UP000671862">
    <property type="component" value="Chromosome"/>
</dbReference>
<organism evidence="2 3">
    <name type="scientific">Thermosipho ferrireducens</name>
    <dbReference type="NCBI Taxonomy" id="2571116"/>
    <lineage>
        <taxon>Bacteria</taxon>
        <taxon>Thermotogati</taxon>
        <taxon>Thermotogota</taxon>
        <taxon>Thermotogae</taxon>
        <taxon>Thermotogales</taxon>
        <taxon>Fervidobacteriaceae</taxon>
        <taxon>Thermosipho</taxon>
    </lineage>
</organism>